<sequence length="156" mass="17089">MIEPSLVTRSSLRHVLPIAAPMPMPMAELPTRTWSDDEWERIKFGYEAYDMDEKWNVFVEDQVAGLRLVRLRRGRSGSRMAGAPSAGHGPWVVAVGAIPPAIDPGEPSRPPPGPPASVRAVKVRLTWRAGRRPAPQEGGSMADGMARWARGEVRSS</sequence>
<protein>
    <submittedName>
        <fullName evidence="1">Uncharacterized protein</fullName>
    </submittedName>
</protein>
<dbReference type="AlphaFoldDB" id="A0A1C6SD22"/>
<name>A0A1C6SD22_9ACTN</name>
<evidence type="ECO:0000313" key="2">
    <source>
        <dbReference type="Proteomes" id="UP000253958"/>
    </source>
</evidence>
<dbReference type="Proteomes" id="UP000253958">
    <property type="component" value="Chromosome"/>
</dbReference>
<reference evidence="1 2" key="2">
    <citation type="submission" date="2018-08" db="EMBL/GenBank/DDBJ databases">
        <title>Streptomyces kandeliansis sp. nov., an endophytic bacterium isolated from mangrove plant.</title>
        <authorList>
            <person name="Wang R."/>
        </authorList>
    </citation>
    <scope>NUCLEOTIDE SEQUENCE [LARGE SCALE GENOMIC DNA]</scope>
    <source>
        <strain evidence="2">H14(2018)</strain>
    </source>
</reference>
<dbReference type="RefSeq" id="WP_091328279.1">
    <property type="nucleotide sequence ID" value="NZ_CP031263.1"/>
</dbReference>
<gene>
    <name evidence="1" type="ORF">DVH21_22330</name>
</gene>
<organism evidence="1 2">
    <name type="scientific">Micromonospora aurantiaca</name>
    <name type="common">nom. illeg.</name>
    <dbReference type="NCBI Taxonomy" id="47850"/>
    <lineage>
        <taxon>Bacteria</taxon>
        <taxon>Bacillati</taxon>
        <taxon>Actinomycetota</taxon>
        <taxon>Actinomycetes</taxon>
        <taxon>Micromonosporales</taxon>
        <taxon>Micromonosporaceae</taxon>
        <taxon>Micromonospora</taxon>
    </lineage>
</organism>
<dbReference type="EMBL" id="CP031263">
    <property type="protein sequence ID" value="AXH92439.1"/>
    <property type="molecule type" value="Genomic_DNA"/>
</dbReference>
<reference evidence="1 2" key="1">
    <citation type="submission" date="2018-07" db="EMBL/GenBank/DDBJ databases">
        <authorList>
            <person name="Ye Y."/>
        </authorList>
    </citation>
    <scope>NUCLEOTIDE SEQUENCE [LARGE SCALE GENOMIC DNA]</scope>
    <source>
        <strain evidence="2">H14(2018)</strain>
    </source>
</reference>
<accession>A0A1C6SD22</accession>
<proteinExistence type="predicted"/>
<evidence type="ECO:0000313" key="1">
    <source>
        <dbReference type="EMBL" id="AXH92439.1"/>
    </source>
</evidence>